<dbReference type="Pfam" id="PF19738">
    <property type="entry name" value="DUF6227"/>
    <property type="match status" value="1"/>
</dbReference>
<reference evidence="3" key="1">
    <citation type="journal article" date="2007" name="J. Antibiot.">
        <title>Cloning of the pactamycin biosynthetic gene cluster and characterization of a crucial glycosyltransferase prior to a unique cyclopentane ring formation.</title>
        <authorList>
            <person name="Kudo F."/>
            <person name="Kasama Y."/>
            <person name="Hirayama T."/>
            <person name="Eguchi T."/>
        </authorList>
    </citation>
    <scope>NUCLEOTIDE SEQUENCE</scope>
    <source>
        <strain evidence="3">NBRC 13433</strain>
    </source>
</reference>
<dbReference type="InterPro" id="IPR046195">
    <property type="entry name" value="DUF6227"/>
</dbReference>
<name>A8R0K8_9ACTN</name>
<dbReference type="EMBL" id="FJ392609">
    <property type="protein sequence ID" value="ACJ24881.1"/>
    <property type="molecule type" value="Genomic_DNA"/>
</dbReference>
<feature type="compositionally biased region" description="Basic and acidic residues" evidence="1">
    <location>
        <begin position="1"/>
        <end position="19"/>
    </location>
</feature>
<dbReference type="AlphaFoldDB" id="A8R0K8"/>
<feature type="region of interest" description="Disordered" evidence="1">
    <location>
        <begin position="1"/>
        <end position="28"/>
    </location>
</feature>
<protein>
    <submittedName>
        <fullName evidence="2">Uncharacterized protein ptmW</fullName>
    </submittedName>
</protein>
<dbReference type="EMBL" id="AB303063">
    <property type="protein sequence ID" value="BAF92607.1"/>
    <property type="molecule type" value="Genomic_DNA"/>
</dbReference>
<sequence length="271" mass="30475">MSLRGRGESIGREERDMVHEQSGGTPAEHLDGLLARAQNGFEIDDTVIIRLRDALMHQTELRSCRQCNEPPAPRGYTTFRHIFLLPDGSSVVLWELQHSAGPGDGLQHELYADEEALLRAERRAHLRTGGTSWAEVTLEGLRPEEVLRTPLPVETVRAYVADNSADHARRVLRRAENEDRPGKDVERLLETAFAHDIALAPKPRRRSGGEDTTWCRFYEHAFLLAGGDEITLWELEHNLTSDGRLVCEVYLDEGAAEMAADRRARARGVEL</sequence>
<proteinExistence type="predicted"/>
<accession>A8R0K8</accession>
<evidence type="ECO:0000313" key="3">
    <source>
        <dbReference type="EMBL" id="BAF92607.1"/>
    </source>
</evidence>
<evidence type="ECO:0000256" key="1">
    <source>
        <dbReference type="SAM" id="MobiDB-lite"/>
    </source>
</evidence>
<organism evidence="3">
    <name type="scientific">Streptomyces pactum</name>
    <dbReference type="NCBI Taxonomy" id="68249"/>
    <lineage>
        <taxon>Bacteria</taxon>
        <taxon>Bacillati</taxon>
        <taxon>Actinomycetota</taxon>
        <taxon>Actinomycetes</taxon>
        <taxon>Kitasatosporales</taxon>
        <taxon>Streptomycetaceae</taxon>
        <taxon>Streptomyces</taxon>
    </lineage>
</organism>
<reference evidence="2" key="2">
    <citation type="submission" date="2008-10" db="EMBL/GenBank/DDBJ databases">
        <title>Deciphering pactamycin biosynthesis and engineered production of new pactamycin analogs.</title>
        <authorList>
            <person name="Ito T."/>
            <person name="Roongsawang N."/>
            <person name="Shirasaka N."/>
            <person name="Lu W."/>
            <person name="Flatt P."/>
            <person name="Kasanah N."/>
            <person name="Miranda C."/>
            <person name="Mahmud T."/>
        </authorList>
    </citation>
    <scope>NUCLEOTIDE SEQUENCE</scope>
    <source>
        <strain evidence="2">ATCC 27456</strain>
    </source>
</reference>
<gene>
    <name evidence="2" type="primary">ptmW</name>
</gene>
<evidence type="ECO:0000313" key="2">
    <source>
        <dbReference type="EMBL" id="ACJ24881.1"/>
    </source>
</evidence>